<name>A0ABW2PI68_9BACL</name>
<dbReference type="EMBL" id="JBHTCE010000001">
    <property type="protein sequence ID" value="MFC7389064.1"/>
    <property type="molecule type" value="Genomic_DNA"/>
</dbReference>
<keyword evidence="1" id="KW-0472">Membrane</keyword>
<accession>A0ABW2PI68</accession>
<evidence type="ECO:0000313" key="3">
    <source>
        <dbReference type="Proteomes" id="UP001596439"/>
    </source>
</evidence>
<dbReference type="Proteomes" id="UP001596439">
    <property type="component" value="Unassembled WGS sequence"/>
</dbReference>
<gene>
    <name evidence="2" type="ORF">ACFQO8_02835</name>
</gene>
<feature type="transmembrane region" description="Helical" evidence="1">
    <location>
        <begin position="136"/>
        <end position="155"/>
    </location>
</feature>
<keyword evidence="1" id="KW-0812">Transmembrane</keyword>
<dbReference type="InterPro" id="IPR021359">
    <property type="entry name" value="DUF2812"/>
</dbReference>
<dbReference type="RefSeq" id="WP_214786766.1">
    <property type="nucleotide sequence ID" value="NZ_JBHSGY010000001.1"/>
</dbReference>
<evidence type="ECO:0000313" key="2">
    <source>
        <dbReference type="EMBL" id="MFC7389064.1"/>
    </source>
</evidence>
<proteinExistence type="predicted"/>
<comment type="caution">
    <text evidence="2">The sequence shown here is derived from an EMBL/GenBank/DDBJ whole genome shotgun (WGS) entry which is preliminary data.</text>
</comment>
<organism evidence="2 3">
    <name type="scientific">Exiguobacterium aestuarii</name>
    <dbReference type="NCBI Taxonomy" id="273527"/>
    <lineage>
        <taxon>Bacteria</taxon>
        <taxon>Bacillati</taxon>
        <taxon>Bacillota</taxon>
        <taxon>Bacilli</taxon>
        <taxon>Bacillales</taxon>
        <taxon>Bacillales Family XII. Incertae Sedis</taxon>
        <taxon>Exiguobacterium</taxon>
    </lineage>
</organism>
<protein>
    <submittedName>
        <fullName evidence="2">DUF2812 domain-containing protein</fullName>
    </submittedName>
</protein>
<feature type="transmembrane region" description="Helical" evidence="1">
    <location>
        <begin position="113"/>
        <end position="130"/>
    </location>
</feature>
<keyword evidence="3" id="KW-1185">Reference proteome</keyword>
<evidence type="ECO:0000256" key="1">
    <source>
        <dbReference type="SAM" id="Phobius"/>
    </source>
</evidence>
<dbReference type="Pfam" id="PF11193">
    <property type="entry name" value="DUF2812"/>
    <property type="match status" value="1"/>
</dbReference>
<keyword evidence="1" id="KW-1133">Transmembrane helix</keyword>
<sequence length="178" mass="21092">MKTKTVYRIFVDYEKEEKWLNEMVEKGWALESFRFMRYRFRSVEPGMYTYRIELLRELPSHPDSKAYMAFMTEVGIEVVDTSYRWVFLRKRTSDGPFQLYSDFDSMIQRETRIIQLYGTVLLANFVVVLANFSNPVAKWTILLNIVVVAMLAYAVQHHTWKMRTLKGLKAIGEMKSSD</sequence>
<reference evidence="3" key="1">
    <citation type="journal article" date="2019" name="Int. J. Syst. Evol. Microbiol.">
        <title>The Global Catalogue of Microorganisms (GCM) 10K type strain sequencing project: providing services to taxonomists for standard genome sequencing and annotation.</title>
        <authorList>
            <consortium name="The Broad Institute Genomics Platform"/>
            <consortium name="The Broad Institute Genome Sequencing Center for Infectious Disease"/>
            <person name="Wu L."/>
            <person name="Ma J."/>
        </authorList>
    </citation>
    <scope>NUCLEOTIDE SEQUENCE [LARGE SCALE GENOMIC DNA]</scope>
    <source>
        <strain evidence="3">CCUG 55590</strain>
    </source>
</reference>